<reference evidence="3" key="1">
    <citation type="journal article" date="2019" name="Int. J. Syst. Evol. Microbiol.">
        <title>The Global Catalogue of Microorganisms (GCM) 10K type strain sequencing project: providing services to taxonomists for standard genome sequencing and annotation.</title>
        <authorList>
            <consortium name="The Broad Institute Genomics Platform"/>
            <consortium name="The Broad Institute Genome Sequencing Center for Infectious Disease"/>
            <person name="Wu L."/>
            <person name="Ma J."/>
        </authorList>
    </citation>
    <scope>NUCLEOTIDE SEQUENCE [LARGE SCALE GENOMIC DNA]</scope>
    <source>
        <strain evidence="3">JCM 18303</strain>
    </source>
</reference>
<keyword evidence="3" id="KW-1185">Reference proteome</keyword>
<evidence type="ECO:0000313" key="2">
    <source>
        <dbReference type="EMBL" id="GAA5157209.1"/>
    </source>
</evidence>
<dbReference type="InterPro" id="IPR001646">
    <property type="entry name" value="5peptide_repeat"/>
</dbReference>
<dbReference type="Proteomes" id="UP001428817">
    <property type="component" value="Unassembled WGS sequence"/>
</dbReference>
<feature type="transmembrane region" description="Helical" evidence="1">
    <location>
        <begin position="35"/>
        <end position="54"/>
    </location>
</feature>
<proteinExistence type="predicted"/>
<evidence type="ECO:0000256" key="1">
    <source>
        <dbReference type="SAM" id="Phobius"/>
    </source>
</evidence>
<dbReference type="EMBL" id="BAABJP010000015">
    <property type="protein sequence ID" value="GAA5157209.1"/>
    <property type="molecule type" value="Genomic_DNA"/>
</dbReference>
<organism evidence="2 3">
    <name type="scientific">Pseudonocardia eucalypti</name>
    <dbReference type="NCBI Taxonomy" id="648755"/>
    <lineage>
        <taxon>Bacteria</taxon>
        <taxon>Bacillati</taxon>
        <taxon>Actinomycetota</taxon>
        <taxon>Actinomycetes</taxon>
        <taxon>Pseudonocardiales</taxon>
        <taxon>Pseudonocardiaceae</taxon>
        <taxon>Pseudonocardia</taxon>
    </lineage>
</organism>
<evidence type="ECO:0000313" key="3">
    <source>
        <dbReference type="Proteomes" id="UP001428817"/>
    </source>
</evidence>
<comment type="caution">
    <text evidence="2">The sequence shown here is derived from an EMBL/GenBank/DDBJ whole genome shotgun (WGS) entry which is preliminary data.</text>
</comment>
<sequence>MRGGWLLGVTLALSLGAFALVGGWLLGDPGVPKAEALKTGGLAGAAIVALYALWINDRRRRTEEARHEVERGRAEVDRERVADERFAKAVELLGHDADQVRVGALHVLAGLARDRPRYTQTVLDVLCAYLRQPFGHPSFAVLPADPHQAELAPEAPSPELDIARVDGRREVRRTAQRLITDLLPSASDPDAPNYDLDLSGARLEYLNLIDRRVGRLTARRARLYGITRMSGARFTDPVLFSWAHFHGRTELRGTRFDSGISLRHVEIADAWETADTTTRVFADLRDAAPVPVSGAPYRTITVTPGTTVKLGEPATWTVRVEGAPEPVTDRPRHAADFH</sequence>
<gene>
    <name evidence="2" type="ORF">GCM10023321_35110</name>
</gene>
<keyword evidence="1" id="KW-0472">Membrane</keyword>
<keyword evidence="1" id="KW-0812">Transmembrane</keyword>
<dbReference type="RefSeq" id="WP_221497567.1">
    <property type="nucleotide sequence ID" value="NZ_BAABJP010000015.1"/>
</dbReference>
<accession>A0ABP9Q697</accession>
<name>A0ABP9Q697_9PSEU</name>
<dbReference type="Pfam" id="PF13576">
    <property type="entry name" value="Pentapeptide_3"/>
    <property type="match status" value="1"/>
</dbReference>
<keyword evidence="1" id="KW-1133">Transmembrane helix</keyword>
<protein>
    <submittedName>
        <fullName evidence="2">Pentapeptide repeat-containing protein</fullName>
    </submittedName>
</protein>